<dbReference type="GO" id="GO:0044550">
    <property type="term" value="P:secondary metabolite biosynthetic process"/>
    <property type="evidence" value="ECO:0007669"/>
    <property type="project" value="TreeGrafter"/>
</dbReference>
<dbReference type="CDD" id="cd05930">
    <property type="entry name" value="A_NRPS"/>
    <property type="match status" value="3"/>
</dbReference>
<dbReference type="Pfam" id="PF13193">
    <property type="entry name" value="AMP-binding_C"/>
    <property type="match status" value="5"/>
</dbReference>
<dbReference type="FunFam" id="3.40.50.980:FF:000001">
    <property type="entry name" value="Non-ribosomal peptide synthetase"/>
    <property type="match status" value="2"/>
</dbReference>
<name>A0A6G9YAB7_9NOCA</name>
<evidence type="ECO:0000256" key="3">
    <source>
        <dbReference type="ARBA" id="ARBA00022450"/>
    </source>
</evidence>
<feature type="domain" description="Carrier" evidence="8">
    <location>
        <begin position="6171"/>
        <end position="6246"/>
    </location>
</feature>
<feature type="compositionally biased region" description="Gly residues" evidence="7">
    <location>
        <begin position="4725"/>
        <end position="4735"/>
    </location>
</feature>
<evidence type="ECO:0000256" key="4">
    <source>
        <dbReference type="ARBA" id="ARBA00022553"/>
    </source>
</evidence>
<dbReference type="CDD" id="cd12117">
    <property type="entry name" value="A_NRPS_Srf_like"/>
    <property type="match status" value="1"/>
</dbReference>
<dbReference type="SMART" id="SM00823">
    <property type="entry name" value="PKS_PP"/>
    <property type="match status" value="5"/>
</dbReference>
<evidence type="ECO:0000313" key="10">
    <source>
        <dbReference type="Proteomes" id="UP000503540"/>
    </source>
</evidence>
<feature type="compositionally biased region" description="Gly residues" evidence="7">
    <location>
        <begin position="1591"/>
        <end position="1600"/>
    </location>
</feature>
<keyword evidence="6" id="KW-0045">Antibiotic biosynthesis</keyword>
<feature type="region of interest" description="Disordered" evidence="7">
    <location>
        <begin position="1848"/>
        <end position="1868"/>
    </location>
</feature>
<dbReference type="InterPro" id="IPR020845">
    <property type="entry name" value="AMP-binding_CS"/>
</dbReference>
<comment type="similarity">
    <text evidence="2">Belongs to the ATP-dependent AMP-binding enzyme family.</text>
</comment>
<dbReference type="NCBIfam" id="NF003417">
    <property type="entry name" value="PRK04813.1"/>
    <property type="match status" value="8"/>
</dbReference>
<dbReference type="GO" id="GO:0017000">
    <property type="term" value="P:antibiotic biosynthetic process"/>
    <property type="evidence" value="ECO:0007669"/>
    <property type="project" value="UniProtKB-KW"/>
</dbReference>
<dbReference type="CDD" id="cd19543">
    <property type="entry name" value="DCL_NRPS"/>
    <property type="match status" value="2"/>
</dbReference>
<dbReference type="InterPro" id="IPR001242">
    <property type="entry name" value="Condensation_dom"/>
</dbReference>
<dbReference type="NCBIfam" id="TIGR01733">
    <property type="entry name" value="AA-adenyl-dom"/>
    <property type="match status" value="3"/>
</dbReference>
<feature type="region of interest" description="Disordered" evidence="7">
    <location>
        <begin position="4704"/>
        <end position="4735"/>
    </location>
</feature>
<dbReference type="GO" id="GO:0072330">
    <property type="term" value="P:monocarboxylic acid biosynthetic process"/>
    <property type="evidence" value="ECO:0007669"/>
    <property type="project" value="UniProtKB-ARBA"/>
</dbReference>
<dbReference type="GO" id="GO:0005829">
    <property type="term" value="C:cytosol"/>
    <property type="evidence" value="ECO:0007669"/>
    <property type="project" value="TreeGrafter"/>
</dbReference>
<dbReference type="FunFam" id="1.10.1200.10:FF:000016">
    <property type="entry name" value="Non-ribosomal peptide synthase"/>
    <property type="match status" value="2"/>
</dbReference>
<feature type="compositionally biased region" description="Low complexity" evidence="7">
    <location>
        <begin position="6075"/>
        <end position="6095"/>
    </location>
</feature>
<dbReference type="Pfam" id="PF00501">
    <property type="entry name" value="AMP-binding"/>
    <property type="match status" value="4"/>
</dbReference>
<feature type="domain" description="Carrier" evidence="8">
    <location>
        <begin position="989"/>
        <end position="1064"/>
    </location>
</feature>
<evidence type="ECO:0000256" key="5">
    <source>
        <dbReference type="ARBA" id="ARBA00022737"/>
    </source>
</evidence>
<sequence length="6259" mass="663955">MPRGWLMTTCAPCGLCDDEGAAALRSFGISSAQQGLWLAQKMTPEFSNNPTLLWEISGAVDLGLLSAALRTVFGETDAVLVNFREDAAGLRQVIGAPGRLTPFAIDVGSADDPDAAALTALNELVGAPFDLANDPLYRVGTVRLAPTRHLLVVIFQHLAADGFSAITMLSSRIAEVYTALHDGLAVPPPRFGDPAALVDVDDQYRESARFTDDARFWKEYLAGDPTPARLPHPRTGIFESLDRDPDRRANPADTWAELAGAIGMVSRVVTMSGAEADGLERLADRVGVRVSAVQSAAVALFCARRCGLDEPLFTMSVRNRRGAAAQTPGLTLNLIPIRAKVAPAASFAELAQAMAAEQRRVFAHADHHISAIQRCAGTAAAVRDPFGVLLNLMPFVAAPDFAGSPARLFLGPWGIADELAISLYRDGAQHFQVRMDAPSNLYSAAELRWLCDDLAGFLRAVVERPDVPVARLSVLTSGQTDYLLTRLNATAVPTPAASVPDLVRRQPDSAIAVVSGTTALTYRELVARARGLAAELARRGVGPEALVAVILPRSLDLVVALLAVLEAGGAYVPVDPGYPAERVAAMLGVARPVLVLTTSGYAEVPGDAYPVVALDDLRALPSAGYTADGPVDRLACVMFTSGSTGEPKGVGVTHRGIVDFVSDRNWRAGQERVLLRSPHTFDAAIYEMWVPLTHGGTVVVAPQGDLDTAGLAALVTSHRLTSVCLPSALLDLLVDADPRCLTGLARVVTGGERVRPATISRAMRACPDITFFNVYGPTETTVGATTHVVTAEPAGAELPIGRPYDNMRVFVLDQALQPVPPGQPGELYVAGSGVARGYLGRPGLTTERFVACPWGPAGGRMYRTGDIVALTPPGALVFLGRADEQVKIRGFRIEPGEVEAVLRTHPAVAGAGVVTRADPAGGGRQLVAYVATAGDVTIAELRAHVARQLPEFMVPAAYGLLDRLPVSANGKLDRTALPEPQVASTEYRPPRTRNEQVLARLYTELTGADPVGVDDNFFALGGNSLLALRLVNQLRAGLGAEISIGAVFDAPKVGELARRLAIGKGGRPALKPVARPERIPLSFAQRRLWFLHRLEPSATYNVPAVFRLAGTLNPAVLATALRDVVGRHEALRTLVAEDADGIAYQHVIAVDALEAPVTAVSPESVAAAVAESARRIFDLTADLPVRAEVFQVGSEYLLMLVLHHIAADGESVVPLGRDLSIAYAARRAGRAPEWTDLPVQYADYTLWQYELMAEASDADSLIGRQFGYWRRELAGVRGPLRLPTDRPRPSAPSHRGDVLDFVLEPELRARSTELAGARGGTESMVLQAALSVLLYHLGGGSDITIGAPVAGRTDEALADLVGLFVNTWVLRVRLSAGLPFEQALAQVRDKALAAYDNQDAPFDRIVELVNPDRSLAYHPLCQVMFTWQAELPGFDLGGVRAEWNLVPTGTAKFDLSFTVIPESGGGLRGTIEYATDLFDRDTVARIADWYGRVVREVLADPARAIGAIRPFDGVPDVGSTFGFHAGVVPEDVAIQGFWRTLCDVRQVAGGSELGEDVVRDISRDGGRVVGRVVGARDSGPLEVVLPRDGAGDGGVAGAGDSGSSEIVPPGDGGRVAGGVVGAWDSGRSEVVLPRDGAGDGGVAGVRDSGPLEIVPPGDGGRVAGAVVGARDSGLSEIVLPGDGAGAGELRVLGPGLAAVPPGVAGEVYLTGDVARNYRGNSGWVARWFVADPFGTGGRMYRTGELARCGRDGKLEYAGRADWISAEVEAVLGAHPGVAAAAVVEGADRRLVGYVVPVRAASAAGGMDVDISADFTAADLRTLAARRLPAHLVPSAIVLLDRLPVTATGEPDRAALPDPDEAGGSYREPVSPTERALATIFADVLGLDRVGVDDDFFAIGGESIRSIQVAVRARAAGIAINTRQVFEHRTVAGLAAAAGIADPDRPARLAELEGGATGWAPLLPVARYALELGGDWADFAQSMLLVLPPGADIAATVTAVLDRHGVLRTRLVTEPEPGLVVDPVANAADLIRTVEWDGGWTGERWDHLLNSELEAAAAQLAPASGVMARLVQFRATGAPGRLLLVLHHLVVDVVSWQILISDLAAAWEGVEPPPATTSARRWAHALVAEAARPGRMAEMSLWRGILDGPDPLIGTRPLDPAIDLTSTVDSVQVELPAADTAALLTDLPAAYRCGAADAMLAALAVAVRRWRDTDDDSVLVRVEGHGREEQIVPGADLSRTVGWFTSVYPVRLEIPTAPGPGALLKSVKEQLRAIPDKGIGYGLLRYLNPETGPVLAAHPQGQISFNYLGSLPSDTREVAWAPAPEGLSAPVARNMPAASAIDVTAAAMDIRGEGRLRVTFGFPRGVLSRAEVRELARLWQQAAAEFARHARSSDAGGLTPSDVPLVDVGQPEIDAWQAEFPGLTDIWPLTPLQSGLLFHASMAEGFDPYRVQLVIHLAGRVDADRMRAAGQAVLDRHAGLRAGFVTGATGEPVQLVVAGVAVPWQELDLRTLSDAVRADALDRFLTDDLHRPSAFDRPPLLRLALVRTEPERAELVLTSHHLLIDGWCLSILLRELLSHYASGADRLPRPRDFRSYLSWLAEQDRAVSEQVWVDELDGIDEPTLLAARLSARAPEPGIGQVDVPLSISAAKALALRAAELGVTVNTVVQGAWGLLLTELTGRTDVVFGATVSGRPPAIAGVDGIVGMFVNTVPVRVRRAPTDTVAEFLTRLQARQAALLEHHHIGLAEIQHRTGLGVLFDTLVAFESYPMDRIGIDDARAAAGIEVTGLRPRTGTHYPVTVVATPDPHVRISLQYQRSLLDRPTADNIATRFARVLDLLAGAPDRRLATFDLLTPAEHELLSHYNDTAAPHSASTIPELVERQAAATPDAIAVTDGTTTSTYRELCTRANWLAHKLFERGIRPETLTAIALPRSADLVVAMLAVWRAGGAYLPVDPEFPGARLEFVLGEAQPQLILTDARTVRLLPPSDTPRLTLDELYGVSDPMEVRAADGGVSAHVVAASPAFEEFDGVSDPMEVRAADGGGAPAVRRARPDNLAYVMYTSGSTGTPKGVAITHGNVVNGIARLIDGLGVGAGWRMLAGTSIGFDVSVFEMFTTLSTGGCVEVVRDVLVLGERQSWSGGVISTVPSAFGELTERLAGRVAADAVVFAGEALSSALAARVRAILPSARLINAYGQSESFYATAFAIPANELPPADGNVPIGGPLGNVRVYVLGPALRPVPPGVVGELYVAGASIGRGYHRAAGTSASRFVADPFGPAGSRMYRTGDLAKWQASQSDSMGDGARATGAQAPQSDSIGDGAQAADGQAPQSDSIRHDGVLEYVGRADAQVKIRGYRVEPAEVEAALAEHPAVRQAVVVADRTGTVARLIGYAVVGTAVSTEELRKFVAGRLPAYLVPAAVVIVDRFPLTPSGKLDRRALPAPEFTGTTYHAPRTPDEHALATLFAEVLGVERVGIDDDFFALGGHSLLATRLVGRIRARLAAEVPIRAVFDAPTVARLATRLRTGSRPRPPLVRAVRPQTVPLSFAQRRMWFIDRFEGPSATYNLLLAVRMHGELDTAALGFALRDVVGRHESLRTLIVEDAAGTAAQRVLPAAEVPEVFTVRTVSEVELPGAVAALAAYELDLYTRVPIHAELLRVAPDDHVLMLVIHHIAADGASAAPLTRDLSHAYAARRAGRAPDWPDLPVQYADYTLWHAELLGDERDPESLLAEQFDYWRRELADVPAPLALPTDRPRPPVASHRGGRVHFTVAPELMSAVDVVARGSGATAAMVLQSALSVLLHQLGAGADITIGSPIAGRTDEALADVVGFFVNTWVLRVGLGGNPRFGELLDQVRGKAMAAYENQDAPFERLVELLNPERSTAYHPLFQVMFAWQNTAPLDLELPGLRIEPEPTPPVAAKFDLLVNLTPDPAGGASGVLEYATDLFDHGTAELIAARYLRVLRQVVADPAIRVGAVELMDPAERDRLVRNDTETPLPSVTVVDLFGRQVAETPGAVALVCGAAELSYAELGARANLVANALRDKGIGPETLVAVALPRTPDLVVALLAVLMTGGAYVPIDPAYPSRRLEQVLTEARPRLILGDGDTAATLPTGDIPVLRLDELRGAPDRPAVSIRPRNLAYVMYTSGSTGTPKGVAITHEAVINGLLALISAVGITRRTRMCAGTSINFDVSLFELFTTLCAGGTVELVRDVLELGERESWTGGVLSTVPSVLSGLYGQLPGRLTVDTVVVAGEALRAGLVRDVRAALPGTGLINAYGQSESFYASVFELPESIDTGTAPIGGPLANMRMYVLGPGLAPVPPGVVGELYVGGLVARGYYGLAGRTAERFVADPFGPAGARMYRTGDLAKWSVLQSDSAGHLEYVGRADSQVKVRGFRIEPGEIEAVLTAHPGVAQAVVVAGEHPNGGSRLIGYVVASTADALGDVDLTAGVSAAELRRFVATRLPDYMVPSAFVLLDRLPLTANGKLDRKALPEPDSTAGPYRAPETVEERILAGVYAEVLGLGEIGVDDDFFAVGGDSIRSIQVVARARALGIDLTPRQIFECRTVAALADAVLLDGRTAERPVLPELDQGGVGWLPLPPAAHYLLELGGTHNRFAMSMVVGLPPDITMEGLLASLTAVVERHDILRSRLVIGPDAKSVVRRSDAMTESVDADAGRSDAVVASPDPIDPAPPVRPVDRGTAQARDVGPVVGSLDPTGPARSTERIDGGAGRLGDGGLVVGPPDSVDVAQLMWCVDWDPAQSWDERVRAEIDTAAGQLDPEAGVMARFVRVRQEDGPGWLALVLHHLVVDGVSWRILLPDLAAAWERVRDGLPVVLPRVATSARRWAHALADAALAPERIAELGMWRSVLDGPDPLIGARRLDPAVDTSSTVRTIRVELPIPATRALLTALPAAFHGGVDDGLLAALAVSVCAWRGTGDTEVLLRLEGHGREEQVAPGADLSRTVGWLTSMFPVRLAVGEIATDDVHAGGDAVARLVKSVKEQLLSIPDKGIGYGLLRYLNPETAAELAAYPQPQLGFNYLGQLTAADLPSDAGWRAVPGVGSPSPDPDLPAMSALEIAAAVTDDGPGPQLSAVFAYATGVLTESRVRALTELWCAALTGLARYSTRPGAGGLTPSDLALVSVGQHEIEAWEREHPGLVDVWPVTATQSGLLFHSALAGDSFDAYHMQLVFHLSGDVDPARMRAAGRALLRRYPNLRTAFGHDAAGGPVQLVPEHVELPWREVDFTDRTEDERTAAFERLLDADHADHFDPVVPPLLRMTLVRMGPRRSELVLSVHHALFDGWSLPLLMQDLLRLYGSGGDTARLARVRPYRDFLVWLSGRDRADSARAWAAELAGLDEPTMLAGGAGQGRLAHLEVGLPVDVARKLARRTAELGVTANTVVQGAWAIVLGQLTGRGDVVFGATVSGRPPTLAGADTMVGLFINTVPVRVRYEPGQTLAQLLTGLQHRQAVLMDHHQHGLADIQQAAGLGNLFDTLVVFESFPVDRSGLTDAHAAADVAITGLRSRTGTHYPLMVVADAAPYLRIVLQYRVSLFDERAARGIADRITRVLTQFAADPHLPVSRVDTLDPSERALLRERNDTAVPLPPLTYPELFERQVAATPDAIAVVCGEVQLTYLELDAQAKLLAHWLIRHGVGPERRVALALPRTARLVVAILAILDAGGAYVPIDPGYPPDRVRFMLLDAAPVAMLTDRETASLLPDTDVPYLFIEDADVSRVDENRSGTMGGLGLRPENLAYLVYTSGSTGRPKGIATTHRNMVNGAIAMAALLGGRAAPRSLAATSVSFDVSVFEIFTVLSVGGTAEVVRDALALSEFERWSGCVLTGVPSAFEEVLEHARTTIVADTIVLGGEPLTPAMIERTRARIPGVQVVNGYGPTEAFYTTAYPVPENIEGVAPGESVPIGRPLANARMYVLDPWLRPVPPGVIGELYIAGAGLARGYLGRPALTAARFIADPFAANGRLYRTGDLVRWTRTGDLEYAGRVDDQVKIRGYRIELGEIEAAMAAHPAVAQAAVVAREFAGGKRLIGYVVPHAAEPAASTPNGTVSDRTAPQVITPGTAVPDGAVPGSAAPSGAVSASVGPKGSAPSGVVLHGIASDSAALDGTEVRRFVGGLLPDYMVPALVMVIDALPLTLNGKLDRKALPDPDFAAATRYRAPRDRLERSLAGLFGEVLGIDKVGIYDDFFLLGGHSLLATRLIGRIRVELGVELPIRMVFESPTVAGLAGRWASVAPSRRPRLRRMAEE</sequence>
<dbReference type="GO" id="GO:0003824">
    <property type="term" value="F:catalytic activity"/>
    <property type="evidence" value="ECO:0007669"/>
    <property type="project" value="InterPro"/>
</dbReference>
<dbReference type="Gene3D" id="2.30.38.10">
    <property type="entry name" value="Luciferase, Domain 3"/>
    <property type="match status" value="5"/>
</dbReference>
<keyword evidence="4" id="KW-0597">Phosphoprotein</keyword>
<evidence type="ECO:0000256" key="7">
    <source>
        <dbReference type="SAM" id="MobiDB-lite"/>
    </source>
</evidence>
<feature type="domain" description="Carrier" evidence="8">
    <location>
        <begin position="4501"/>
        <end position="4575"/>
    </location>
</feature>
<dbReference type="KEGG" id="nah:F5544_10540"/>
<evidence type="ECO:0000256" key="6">
    <source>
        <dbReference type="ARBA" id="ARBA00023194"/>
    </source>
</evidence>
<dbReference type="FunFam" id="1.10.1200.10:FF:000005">
    <property type="entry name" value="Nonribosomal peptide synthetase 1"/>
    <property type="match status" value="2"/>
</dbReference>
<reference evidence="9 10" key="1">
    <citation type="journal article" date="2019" name="ACS Chem. Biol.">
        <title>Identification and Mobilization of a Cryptic Antibiotic Biosynthesis Gene Locus from a Human-Pathogenic Nocardia Isolate.</title>
        <authorList>
            <person name="Herisse M."/>
            <person name="Ishida K."/>
            <person name="Porter J.L."/>
            <person name="Howden B."/>
            <person name="Hertweck C."/>
            <person name="Stinear T.P."/>
            <person name="Pidot S.J."/>
        </authorList>
    </citation>
    <scope>NUCLEOTIDE SEQUENCE [LARGE SCALE GENOMIC DNA]</scope>
    <source>
        <strain evidence="9 10">AUSMDU00012717</strain>
    </source>
</reference>
<dbReference type="Pfam" id="PF00550">
    <property type="entry name" value="PP-binding"/>
    <property type="match status" value="5"/>
</dbReference>
<feature type="region of interest" description="Disordered" evidence="7">
    <location>
        <begin position="6053"/>
        <end position="6095"/>
    </location>
</feature>
<dbReference type="UniPathway" id="UPA00011"/>
<dbReference type="SUPFAM" id="SSF47336">
    <property type="entry name" value="ACP-like"/>
    <property type="match status" value="5"/>
</dbReference>
<dbReference type="Proteomes" id="UP000503540">
    <property type="component" value="Chromosome"/>
</dbReference>
<feature type="region of interest" description="Disordered" evidence="7">
    <location>
        <begin position="1587"/>
        <end position="1611"/>
    </location>
</feature>
<dbReference type="InterPro" id="IPR025110">
    <property type="entry name" value="AMP-bd_C"/>
</dbReference>
<feature type="domain" description="Carrier" evidence="8">
    <location>
        <begin position="3449"/>
        <end position="3524"/>
    </location>
</feature>
<dbReference type="NCBIfam" id="TIGR01720">
    <property type="entry name" value="NRPS-para261"/>
    <property type="match status" value="2"/>
</dbReference>
<feature type="compositionally biased region" description="Polar residues" evidence="7">
    <location>
        <begin position="6055"/>
        <end position="6065"/>
    </location>
</feature>
<dbReference type="InterPro" id="IPR010071">
    <property type="entry name" value="AA_adenyl_dom"/>
</dbReference>
<feature type="region of interest" description="Disordered" evidence="7">
    <location>
        <begin position="4661"/>
        <end position="4692"/>
    </location>
</feature>
<dbReference type="EMBL" id="CP046172">
    <property type="protein sequence ID" value="QIS10006.1"/>
    <property type="molecule type" value="Genomic_DNA"/>
</dbReference>
<dbReference type="PANTHER" id="PTHR45527">
    <property type="entry name" value="NONRIBOSOMAL PEPTIDE SYNTHETASE"/>
    <property type="match status" value="1"/>
</dbReference>
<dbReference type="Gene3D" id="3.40.50.1820">
    <property type="entry name" value="alpha/beta hydrolase"/>
    <property type="match status" value="1"/>
</dbReference>
<dbReference type="Gene3D" id="3.30.300.30">
    <property type="match status" value="5"/>
</dbReference>
<dbReference type="FunFam" id="2.30.38.10:FF:000001">
    <property type="entry name" value="Non-ribosomal peptide synthetase PvdI"/>
    <property type="match status" value="1"/>
</dbReference>
<organism evidence="9 10">
    <name type="scientific">Nocardia arthritidis</name>
    <dbReference type="NCBI Taxonomy" id="228602"/>
    <lineage>
        <taxon>Bacteria</taxon>
        <taxon>Bacillati</taxon>
        <taxon>Actinomycetota</taxon>
        <taxon>Actinomycetes</taxon>
        <taxon>Mycobacteriales</taxon>
        <taxon>Nocardiaceae</taxon>
        <taxon>Nocardia</taxon>
    </lineage>
</organism>
<dbReference type="Gene3D" id="1.10.1200.10">
    <property type="entry name" value="ACP-like"/>
    <property type="match status" value="4"/>
</dbReference>
<evidence type="ECO:0000259" key="8">
    <source>
        <dbReference type="PROSITE" id="PS50075"/>
    </source>
</evidence>
<dbReference type="GO" id="GO:0008610">
    <property type="term" value="P:lipid biosynthetic process"/>
    <property type="evidence" value="ECO:0007669"/>
    <property type="project" value="UniProtKB-ARBA"/>
</dbReference>
<evidence type="ECO:0000256" key="1">
    <source>
        <dbReference type="ARBA" id="ARBA00001957"/>
    </source>
</evidence>
<keyword evidence="3" id="KW-0596">Phosphopantetheine</keyword>
<dbReference type="PROSITE" id="PS00012">
    <property type="entry name" value="PHOSPHOPANTETHEINE"/>
    <property type="match status" value="5"/>
</dbReference>
<dbReference type="PANTHER" id="PTHR45527:SF1">
    <property type="entry name" value="FATTY ACID SYNTHASE"/>
    <property type="match status" value="1"/>
</dbReference>
<dbReference type="InterPro" id="IPR009081">
    <property type="entry name" value="PP-bd_ACP"/>
</dbReference>
<dbReference type="SUPFAM" id="SSF52777">
    <property type="entry name" value="CoA-dependent acyltransferases"/>
    <property type="match status" value="14"/>
</dbReference>
<feature type="region of interest" description="Disordered" evidence="7">
    <location>
        <begin position="3289"/>
        <end position="3332"/>
    </location>
</feature>
<dbReference type="SUPFAM" id="SSF56801">
    <property type="entry name" value="Acetyl-CoA synthetase-like"/>
    <property type="match status" value="5"/>
</dbReference>
<dbReference type="GO" id="GO:0043041">
    <property type="term" value="P:amino acid activation for nonribosomal peptide biosynthetic process"/>
    <property type="evidence" value="ECO:0007669"/>
    <property type="project" value="TreeGrafter"/>
</dbReference>
<dbReference type="InterPro" id="IPR000873">
    <property type="entry name" value="AMP-dep_synth/lig_dom"/>
</dbReference>
<dbReference type="PROSITE" id="PS00455">
    <property type="entry name" value="AMP_BINDING"/>
    <property type="match status" value="4"/>
</dbReference>
<keyword evidence="10" id="KW-1185">Reference proteome</keyword>
<accession>A0A6G9YAB7</accession>
<dbReference type="CDD" id="cd19540">
    <property type="entry name" value="LCL_NRPS-like"/>
    <property type="match status" value="2"/>
</dbReference>
<dbReference type="InterPro" id="IPR045851">
    <property type="entry name" value="AMP-bd_C_sf"/>
</dbReference>
<evidence type="ECO:0000313" key="9">
    <source>
        <dbReference type="EMBL" id="QIS10006.1"/>
    </source>
</evidence>
<dbReference type="GO" id="GO:0031177">
    <property type="term" value="F:phosphopantetheine binding"/>
    <property type="evidence" value="ECO:0007669"/>
    <property type="project" value="InterPro"/>
</dbReference>
<dbReference type="InterPro" id="IPR020806">
    <property type="entry name" value="PKS_PP-bd"/>
</dbReference>
<dbReference type="InterPro" id="IPR010060">
    <property type="entry name" value="NRPS_synth"/>
</dbReference>
<keyword evidence="5" id="KW-0677">Repeat</keyword>
<dbReference type="InterPro" id="IPR029058">
    <property type="entry name" value="AB_hydrolase_fold"/>
</dbReference>
<evidence type="ECO:0000256" key="2">
    <source>
        <dbReference type="ARBA" id="ARBA00006432"/>
    </source>
</evidence>
<dbReference type="Gene3D" id="3.30.559.10">
    <property type="entry name" value="Chloramphenicol acetyltransferase-like domain"/>
    <property type="match status" value="7"/>
</dbReference>
<protein>
    <submittedName>
        <fullName evidence="9">Amino acid adenylation domain-containing protein</fullName>
    </submittedName>
</protein>
<proteinExistence type="inferred from homology"/>
<dbReference type="FunFam" id="3.30.300.30:FF:000010">
    <property type="entry name" value="Enterobactin synthetase component F"/>
    <property type="match status" value="2"/>
</dbReference>
<dbReference type="Gene3D" id="3.40.50.980">
    <property type="match status" value="8"/>
</dbReference>
<dbReference type="InterPro" id="IPR006162">
    <property type="entry name" value="Ppantetheine_attach_site"/>
</dbReference>
<feature type="compositionally biased region" description="Low complexity" evidence="7">
    <location>
        <begin position="3312"/>
        <end position="3330"/>
    </location>
</feature>
<gene>
    <name evidence="9" type="ORF">F5544_10540</name>
</gene>
<dbReference type="InterPro" id="IPR036736">
    <property type="entry name" value="ACP-like_sf"/>
</dbReference>
<dbReference type="Pfam" id="PF00668">
    <property type="entry name" value="Condensation"/>
    <property type="match status" value="7"/>
</dbReference>
<comment type="cofactor">
    <cofactor evidence="1">
        <name>pantetheine 4'-phosphate</name>
        <dbReference type="ChEBI" id="CHEBI:47942"/>
    </cofactor>
</comment>
<feature type="domain" description="Carrier" evidence="8">
    <location>
        <begin position="1867"/>
        <end position="1941"/>
    </location>
</feature>
<dbReference type="Gene3D" id="3.30.559.30">
    <property type="entry name" value="Nonribosomal peptide synthetase, condensation domain"/>
    <property type="match status" value="7"/>
</dbReference>
<dbReference type="PROSITE" id="PS50075">
    <property type="entry name" value="CARRIER"/>
    <property type="match status" value="5"/>
</dbReference>
<dbReference type="InterPro" id="IPR023213">
    <property type="entry name" value="CAT-like_dom_sf"/>
</dbReference>